<protein>
    <submittedName>
        <fullName evidence="2">Uncharacterized protein</fullName>
    </submittedName>
</protein>
<keyword evidence="3" id="KW-1185">Reference proteome</keyword>
<evidence type="ECO:0000313" key="3">
    <source>
        <dbReference type="Proteomes" id="UP000054350"/>
    </source>
</evidence>
<reference evidence="2 3" key="1">
    <citation type="submission" date="2009-11" db="EMBL/GenBank/DDBJ databases">
        <title>Annotation of Allomyces macrogynus ATCC 38327.</title>
        <authorList>
            <consortium name="The Broad Institute Genome Sequencing Platform"/>
            <person name="Russ C."/>
            <person name="Cuomo C."/>
            <person name="Burger G."/>
            <person name="Gray M.W."/>
            <person name="Holland P.W.H."/>
            <person name="King N."/>
            <person name="Lang F.B.F."/>
            <person name="Roger A.J."/>
            <person name="Ruiz-Trillo I."/>
            <person name="Young S.K."/>
            <person name="Zeng Q."/>
            <person name="Gargeya S."/>
            <person name="Fitzgerald M."/>
            <person name="Haas B."/>
            <person name="Abouelleil A."/>
            <person name="Alvarado L."/>
            <person name="Arachchi H.M."/>
            <person name="Berlin A."/>
            <person name="Chapman S.B."/>
            <person name="Gearin G."/>
            <person name="Goldberg J."/>
            <person name="Griggs A."/>
            <person name="Gujja S."/>
            <person name="Hansen M."/>
            <person name="Heiman D."/>
            <person name="Howarth C."/>
            <person name="Larimer J."/>
            <person name="Lui A."/>
            <person name="MacDonald P.J.P."/>
            <person name="McCowen C."/>
            <person name="Montmayeur A."/>
            <person name="Murphy C."/>
            <person name="Neiman D."/>
            <person name="Pearson M."/>
            <person name="Priest M."/>
            <person name="Roberts A."/>
            <person name="Saif S."/>
            <person name="Shea T."/>
            <person name="Sisk P."/>
            <person name="Stolte C."/>
            <person name="Sykes S."/>
            <person name="Wortman J."/>
            <person name="Nusbaum C."/>
            <person name="Birren B."/>
        </authorList>
    </citation>
    <scope>NUCLEOTIDE SEQUENCE [LARGE SCALE GENOMIC DNA]</scope>
    <source>
        <strain evidence="2 3">ATCC 38327</strain>
    </source>
</reference>
<gene>
    <name evidence="2" type="ORF">AMAG_04030</name>
</gene>
<accession>A0A0L0S7S9</accession>
<dbReference type="OrthoDB" id="10451656at2759"/>
<dbReference type="VEuPathDB" id="FungiDB:AMAG_04030"/>
<evidence type="ECO:0000256" key="1">
    <source>
        <dbReference type="SAM" id="MobiDB-lite"/>
    </source>
</evidence>
<proteinExistence type="predicted"/>
<dbReference type="EMBL" id="GG745333">
    <property type="protein sequence ID" value="KNE58460.1"/>
    <property type="molecule type" value="Genomic_DNA"/>
</dbReference>
<organism evidence="2 3">
    <name type="scientific">Allomyces macrogynus (strain ATCC 38327)</name>
    <name type="common">Allomyces javanicus var. macrogynus</name>
    <dbReference type="NCBI Taxonomy" id="578462"/>
    <lineage>
        <taxon>Eukaryota</taxon>
        <taxon>Fungi</taxon>
        <taxon>Fungi incertae sedis</taxon>
        <taxon>Blastocladiomycota</taxon>
        <taxon>Blastocladiomycetes</taxon>
        <taxon>Blastocladiales</taxon>
        <taxon>Blastocladiaceae</taxon>
        <taxon>Allomyces</taxon>
    </lineage>
</organism>
<name>A0A0L0S7S9_ALLM3</name>
<reference evidence="3" key="2">
    <citation type="submission" date="2009-11" db="EMBL/GenBank/DDBJ databases">
        <title>The Genome Sequence of Allomyces macrogynus strain ATCC 38327.</title>
        <authorList>
            <consortium name="The Broad Institute Genome Sequencing Platform"/>
            <person name="Russ C."/>
            <person name="Cuomo C."/>
            <person name="Shea T."/>
            <person name="Young S.K."/>
            <person name="Zeng Q."/>
            <person name="Koehrsen M."/>
            <person name="Haas B."/>
            <person name="Borodovsky M."/>
            <person name="Guigo R."/>
            <person name="Alvarado L."/>
            <person name="Berlin A."/>
            <person name="Borenstein D."/>
            <person name="Chen Z."/>
            <person name="Engels R."/>
            <person name="Freedman E."/>
            <person name="Gellesch M."/>
            <person name="Goldberg J."/>
            <person name="Griggs A."/>
            <person name="Gujja S."/>
            <person name="Heiman D."/>
            <person name="Hepburn T."/>
            <person name="Howarth C."/>
            <person name="Jen D."/>
            <person name="Larson L."/>
            <person name="Lewis B."/>
            <person name="Mehta T."/>
            <person name="Park D."/>
            <person name="Pearson M."/>
            <person name="Roberts A."/>
            <person name="Saif S."/>
            <person name="Shenoy N."/>
            <person name="Sisk P."/>
            <person name="Stolte C."/>
            <person name="Sykes S."/>
            <person name="Walk T."/>
            <person name="White J."/>
            <person name="Yandava C."/>
            <person name="Burger G."/>
            <person name="Gray M.W."/>
            <person name="Holland P.W.H."/>
            <person name="King N."/>
            <person name="Lang F.B.F."/>
            <person name="Roger A.J."/>
            <person name="Ruiz-Trillo I."/>
            <person name="Lander E."/>
            <person name="Nusbaum C."/>
        </authorList>
    </citation>
    <scope>NUCLEOTIDE SEQUENCE [LARGE SCALE GENOMIC DNA]</scope>
    <source>
        <strain evidence="3">ATCC 38327</strain>
    </source>
</reference>
<dbReference type="AlphaFoldDB" id="A0A0L0S7S9"/>
<feature type="region of interest" description="Disordered" evidence="1">
    <location>
        <begin position="192"/>
        <end position="248"/>
    </location>
</feature>
<evidence type="ECO:0000313" key="2">
    <source>
        <dbReference type="EMBL" id="KNE58460.1"/>
    </source>
</evidence>
<sequence>MDAAPLASTIGTSNLAFNDSLSDPHLSSLDLTKHTLNISLDLFTAPALLELFQELHDNASVREFLLSFPPPGSPPNEDDARAPVISQLWRGVADLLRASRHLTSLDIVLGPHHVRDTLASADGLDPVLNALARPSGGGTAANTTLRQLRLWLLGTSRTSVTGMAIATPVARRAATIACRVVFQYDESAPAAVSATALPPDSPPATTSRRGSLHRRPSKTYGDLSSTPSWPPAGPEAAPTGASRRDGRSDGFLQHLLPALGPATVIPNGSRPLSDGAGSDYMARPATSATFMTADRTTPSLSSGTAASVYLSLGTEFGSAPASARSSSPSSVSYTLTAVDSVGDAMQQVAPRPAVIVSPVGIVADGTQVERIPLDLHNTRPQFGSRASGSGGDASGAVTPSPGLSW</sequence>
<feature type="region of interest" description="Disordered" evidence="1">
    <location>
        <begin position="377"/>
        <end position="405"/>
    </location>
</feature>
<dbReference type="Proteomes" id="UP000054350">
    <property type="component" value="Unassembled WGS sequence"/>
</dbReference>